<sequence>MNQFFERRYIIGGIFIALSFILLGRLFYIQIVDDRYELYAHKNVIRQVIQYPARGPILDRNGVLMVSNALVYDISVIPREVKALDTLEFCKLLGIDTADFNKRLIKARKYSPNLQSPFYKQISPQLFASLQERLSEFPGFRVDPHPIRIYPDSCAAQFLGYIGEITQSKIEKSGGYYRLGDYIGITGVEASYEAELRGQRGVQNKIVDSRGIPKGSYADGAYDTLAVPGERLTSSLDSRIQKLGEKLMKNKVGSIVAIEPSTGEILCFVSSPTYDPNLMIGGPDRGANYTMLYKDPQKPLLVRPIMGTYPPGSSFKPLSALVALQEGIITPQTTYLCPGRYLANRGKPKCTHVHGLVNLSSAIAESCNGYFAMVFERLINAGGYKNTEANYTKWRESVMNFGLAQKLHLDLPSELKGYLPVAGFYDKAYRKGGWRSSTILSLAIGQGEVDATPLQLANIECVIANHGFYYKPHLIKSIGAKKIIKDEYLLKNNVGINAEYFEPVINGMQSVVDYGTAHGSKIPGVTMVGKTGTAQKVGQARNNSVFVAYAPRINPKIAICVVVENSGDGGTWAAPIASFIVEKYLKDSITRRESGITPDYYINSNLLPEVKVKDKKAIQADSIRKAKADSVKKLNLKSAKIPARKTSAIAKVVAMLPNQKRR</sequence>
<accession>A0ABW5XPX1</accession>
<dbReference type="SUPFAM" id="SSF56519">
    <property type="entry name" value="Penicillin binding protein dimerisation domain"/>
    <property type="match status" value="1"/>
</dbReference>
<dbReference type="InterPro" id="IPR012338">
    <property type="entry name" value="Beta-lactam/transpept-like"/>
</dbReference>
<keyword evidence="5 17" id="KW-0121">Carboxypeptidase</keyword>
<evidence type="ECO:0000259" key="15">
    <source>
        <dbReference type="Pfam" id="PF00905"/>
    </source>
</evidence>
<keyword evidence="10" id="KW-0573">Peptidoglycan synthesis</keyword>
<dbReference type="InterPro" id="IPR005311">
    <property type="entry name" value="PBP_dimer"/>
</dbReference>
<keyword evidence="18" id="KW-1185">Reference proteome</keyword>
<evidence type="ECO:0000259" key="16">
    <source>
        <dbReference type="Pfam" id="PF03717"/>
    </source>
</evidence>
<evidence type="ECO:0000256" key="13">
    <source>
        <dbReference type="ARBA" id="ARBA00023316"/>
    </source>
</evidence>
<dbReference type="EC" id="3.4.16.4" evidence="17"/>
<feature type="domain" description="Penicillin-binding protein transpeptidase" evidence="15">
    <location>
        <begin position="253"/>
        <end position="580"/>
    </location>
</feature>
<keyword evidence="12 14" id="KW-0472">Membrane</keyword>
<keyword evidence="13" id="KW-0961">Cell wall biogenesis/degradation</keyword>
<dbReference type="InterPro" id="IPR050515">
    <property type="entry name" value="Beta-lactam/transpept"/>
</dbReference>
<reference evidence="18" key="1">
    <citation type="journal article" date="2019" name="Int. J. Syst. Evol. Microbiol.">
        <title>The Global Catalogue of Microorganisms (GCM) 10K type strain sequencing project: providing services to taxonomists for standard genome sequencing and annotation.</title>
        <authorList>
            <consortium name="The Broad Institute Genomics Platform"/>
            <consortium name="The Broad Institute Genome Sequencing Center for Infectious Disease"/>
            <person name="Wu L."/>
            <person name="Ma J."/>
        </authorList>
    </citation>
    <scope>NUCLEOTIDE SEQUENCE [LARGE SCALE GENOMIC DNA]</scope>
    <source>
        <strain evidence="18">KCTC 52232</strain>
    </source>
</reference>
<keyword evidence="4" id="KW-0997">Cell inner membrane</keyword>
<evidence type="ECO:0000256" key="4">
    <source>
        <dbReference type="ARBA" id="ARBA00022519"/>
    </source>
</evidence>
<dbReference type="PANTHER" id="PTHR30627">
    <property type="entry name" value="PEPTIDOGLYCAN D,D-TRANSPEPTIDASE"/>
    <property type="match status" value="1"/>
</dbReference>
<dbReference type="RefSeq" id="WP_377126101.1">
    <property type="nucleotide sequence ID" value="NZ_JBHUHN010000001.1"/>
</dbReference>
<dbReference type="InterPro" id="IPR036138">
    <property type="entry name" value="PBP_dimer_sf"/>
</dbReference>
<keyword evidence="11 14" id="KW-1133">Transmembrane helix</keyword>
<dbReference type="SUPFAM" id="SSF56601">
    <property type="entry name" value="beta-lactamase/transpeptidase-like"/>
    <property type="match status" value="1"/>
</dbReference>
<evidence type="ECO:0000256" key="11">
    <source>
        <dbReference type="ARBA" id="ARBA00022989"/>
    </source>
</evidence>
<comment type="caution">
    <text evidence="17">The sequence shown here is derived from an EMBL/GenBank/DDBJ whole genome shotgun (WGS) entry which is preliminary data.</text>
</comment>
<feature type="domain" description="Penicillin-binding protein dimerisation" evidence="16">
    <location>
        <begin position="51"/>
        <end position="211"/>
    </location>
</feature>
<keyword evidence="9" id="KW-0133">Cell shape</keyword>
<evidence type="ECO:0000256" key="14">
    <source>
        <dbReference type="SAM" id="Phobius"/>
    </source>
</evidence>
<dbReference type="Gene3D" id="3.40.710.10">
    <property type="entry name" value="DD-peptidase/beta-lactamase superfamily"/>
    <property type="match status" value="1"/>
</dbReference>
<comment type="subcellular location">
    <subcellularLocation>
        <location evidence="2">Cell membrane</location>
    </subcellularLocation>
    <subcellularLocation>
        <location evidence="1">Membrane</location>
        <topology evidence="1">Single-pass membrane protein</topology>
    </subcellularLocation>
</comment>
<dbReference type="NCBIfam" id="TIGR03423">
    <property type="entry name" value="pbp2_mrdA"/>
    <property type="match status" value="1"/>
</dbReference>
<gene>
    <name evidence="17" type="primary">mrdA</name>
    <name evidence="17" type="ORF">ACFSYC_09170</name>
</gene>
<keyword evidence="7 14" id="KW-0812">Transmembrane</keyword>
<evidence type="ECO:0000256" key="8">
    <source>
        <dbReference type="ARBA" id="ARBA00022801"/>
    </source>
</evidence>
<dbReference type="EMBL" id="JBHUON010000009">
    <property type="protein sequence ID" value="MFD2864856.1"/>
    <property type="molecule type" value="Genomic_DNA"/>
</dbReference>
<name>A0ABW5XPX1_9SPHI</name>
<dbReference type="Proteomes" id="UP001597601">
    <property type="component" value="Unassembled WGS sequence"/>
</dbReference>
<dbReference type="GO" id="GO:0009002">
    <property type="term" value="F:serine-type D-Ala-D-Ala carboxypeptidase activity"/>
    <property type="evidence" value="ECO:0007669"/>
    <property type="project" value="UniProtKB-EC"/>
</dbReference>
<dbReference type="PANTHER" id="PTHR30627:SF2">
    <property type="entry name" value="PEPTIDOGLYCAN D,D-TRANSPEPTIDASE MRDA"/>
    <property type="match status" value="1"/>
</dbReference>
<keyword evidence="6" id="KW-0645">Protease</keyword>
<dbReference type="Pfam" id="PF00905">
    <property type="entry name" value="Transpeptidase"/>
    <property type="match status" value="1"/>
</dbReference>
<dbReference type="Pfam" id="PF03717">
    <property type="entry name" value="PBP_dimer"/>
    <property type="match status" value="1"/>
</dbReference>
<evidence type="ECO:0000256" key="12">
    <source>
        <dbReference type="ARBA" id="ARBA00023136"/>
    </source>
</evidence>
<organism evidence="17 18">
    <name type="scientific">Mucilaginibacter antarcticus</name>
    <dbReference type="NCBI Taxonomy" id="1855725"/>
    <lineage>
        <taxon>Bacteria</taxon>
        <taxon>Pseudomonadati</taxon>
        <taxon>Bacteroidota</taxon>
        <taxon>Sphingobacteriia</taxon>
        <taxon>Sphingobacteriales</taxon>
        <taxon>Sphingobacteriaceae</taxon>
        <taxon>Mucilaginibacter</taxon>
    </lineage>
</organism>
<evidence type="ECO:0000256" key="3">
    <source>
        <dbReference type="ARBA" id="ARBA00022475"/>
    </source>
</evidence>
<evidence type="ECO:0000256" key="9">
    <source>
        <dbReference type="ARBA" id="ARBA00022960"/>
    </source>
</evidence>
<evidence type="ECO:0000313" key="18">
    <source>
        <dbReference type="Proteomes" id="UP001597601"/>
    </source>
</evidence>
<evidence type="ECO:0000256" key="7">
    <source>
        <dbReference type="ARBA" id="ARBA00022692"/>
    </source>
</evidence>
<evidence type="ECO:0000313" key="17">
    <source>
        <dbReference type="EMBL" id="MFD2864856.1"/>
    </source>
</evidence>
<evidence type="ECO:0000256" key="10">
    <source>
        <dbReference type="ARBA" id="ARBA00022984"/>
    </source>
</evidence>
<evidence type="ECO:0000256" key="1">
    <source>
        <dbReference type="ARBA" id="ARBA00004167"/>
    </source>
</evidence>
<evidence type="ECO:0000256" key="2">
    <source>
        <dbReference type="ARBA" id="ARBA00004236"/>
    </source>
</evidence>
<dbReference type="Gene3D" id="3.30.1390.30">
    <property type="entry name" value="Penicillin-binding protein 2a, domain 3"/>
    <property type="match status" value="1"/>
</dbReference>
<dbReference type="Gene3D" id="3.90.1310.10">
    <property type="entry name" value="Penicillin-binding protein 2a (Domain 2)"/>
    <property type="match status" value="1"/>
</dbReference>
<evidence type="ECO:0000256" key="5">
    <source>
        <dbReference type="ARBA" id="ARBA00022645"/>
    </source>
</evidence>
<keyword evidence="3" id="KW-1003">Cell membrane</keyword>
<keyword evidence="8 17" id="KW-0378">Hydrolase</keyword>
<dbReference type="InterPro" id="IPR001460">
    <property type="entry name" value="PCN-bd_Tpept"/>
</dbReference>
<feature type="transmembrane region" description="Helical" evidence="14">
    <location>
        <begin position="9"/>
        <end position="28"/>
    </location>
</feature>
<dbReference type="InterPro" id="IPR017790">
    <property type="entry name" value="Penicillin-binding_protein_2"/>
</dbReference>
<evidence type="ECO:0000256" key="6">
    <source>
        <dbReference type="ARBA" id="ARBA00022670"/>
    </source>
</evidence>
<protein>
    <submittedName>
        <fullName evidence="17">Penicillin-binding protein 2</fullName>
        <ecNumber evidence="17">3.4.16.4</ecNumber>
    </submittedName>
</protein>
<proteinExistence type="predicted"/>